<proteinExistence type="predicted"/>
<keyword evidence="4" id="KW-1185">Reference proteome</keyword>
<reference evidence="1" key="2">
    <citation type="submission" date="2016-09" db="EMBL/GenBank/DDBJ databases">
        <authorList>
            <person name="Capua I."/>
            <person name="De Benedictis P."/>
            <person name="Joannis T."/>
            <person name="Lombin L.H."/>
            <person name="Cattoli G."/>
        </authorList>
    </citation>
    <scope>NUCLEOTIDE SEQUENCE [LARGE SCALE GENOMIC DNA]</scope>
    <source>
        <strain evidence="1">MSU</strain>
    </source>
</reference>
<evidence type="ECO:0000313" key="3">
    <source>
        <dbReference type="Proteomes" id="UP000180252"/>
    </source>
</evidence>
<name>A0A1S1J0T1_9FLAO</name>
<protein>
    <submittedName>
        <fullName evidence="1">Uncharacterized protein</fullName>
    </submittedName>
</protein>
<gene>
    <name evidence="2" type="ORF">B0A71_08670</name>
    <name evidence="1" type="ORF">BHE19_14895</name>
</gene>
<reference evidence="2 4" key="3">
    <citation type="submission" date="2016-11" db="EMBL/GenBank/DDBJ databases">
        <title>Whole genomes of Flavobacteriaceae.</title>
        <authorList>
            <person name="Stine C."/>
            <person name="Li C."/>
            <person name="Tadesse D."/>
        </authorList>
    </citation>
    <scope>NUCLEOTIDE SEQUENCE [LARGE SCALE GENOMIC DNA]</scope>
    <source>
        <strain evidence="2 4">ATCC BAA-2541</strain>
    </source>
</reference>
<evidence type="ECO:0000313" key="1">
    <source>
        <dbReference type="EMBL" id="OHT44207.1"/>
    </source>
</evidence>
<reference evidence="3" key="1">
    <citation type="submission" date="2016-09" db="EMBL/GenBank/DDBJ databases">
        <authorList>
            <person name="Chen S."/>
            <person name="Walker E."/>
        </authorList>
    </citation>
    <scope>NUCLEOTIDE SEQUENCE [LARGE SCALE GENOMIC DNA]</scope>
    <source>
        <strain evidence="3">MSU</strain>
    </source>
</reference>
<comment type="caution">
    <text evidence="1">The sequence shown here is derived from an EMBL/GenBank/DDBJ whole genome shotgun (WGS) entry which is preliminary data.</text>
</comment>
<organism evidence="1 3">
    <name type="scientific">Flavobacterium tructae</name>
    <dbReference type="NCBI Taxonomy" id="1114873"/>
    <lineage>
        <taxon>Bacteria</taxon>
        <taxon>Pseudomonadati</taxon>
        <taxon>Bacteroidota</taxon>
        <taxon>Flavobacteriia</taxon>
        <taxon>Flavobacteriales</taxon>
        <taxon>Flavobacteriaceae</taxon>
        <taxon>Flavobacterium</taxon>
    </lineage>
</organism>
<dbReference type="AlphaFoldDB" id="A0A1S1J0T1"/>
<evidence type="ECO:0000313" key="4">
    <source>
        <dbReference type="Proteomes" id="UP000198319"/>
    </source>
</evidence>
<dbReference type="EMBL" id="MUHG01000016">
    <property type="protein sequence ID" value="OXB20119.1"/>
    <property type="molecule type" value="Genomic_DNA"/>
</dbReference>
<dbReference type="Proteomes" id="UP000180252">
    <property type="component" value="Unassembled WGS sequence"/>
</dbReference>
<sequence>MVIKKNNKMTGIEFYTFLQSIYTQDGQPLYKNYSFKKWLHKKDSQSFQFNGNKAVKSIPKYWLIDSKNAKNRGEKIDRNWFNNFYKQQNFNDCRASIAIWLIEKY</sequence>
<evidence type="ECO:0000313" key="2">
    <source>
        <dbReference type="EMBL" id="OXB20119.1"/>
    </source>
</evidence>
<dbReference type="EMBL" id="MIKE01000025">
    <property type="protein sequence ID" value="OHT44207.1"/>
    <property type="molecule type" value="Genomic_DNA"/>
</dbReference>
<dbReference type="Proteomes" id="UP000198319">
    <property type="component" value="Unassembled WGS sequence"/>
</dbReference>
<accession>A0A1S1J0T1</accession>